<sequence>MISPPFISKPEKGEALQIYLAVSTNSVSAVLIRETDGRQLPIYYVSKTLLDAETRYSSIEKLLLSLVMAAKKLRHYFESHPIIVVTNFPLKSVLRKPELTGRLAKWSIYLSNFDLDFKPKTAIKSQVLADFVSDFSPKLESTMPSDELIMATLHTPLGRLTLMVRRTYAEQAWVSSYSPHKGAK</sequence>
<name>A0ACB9FGD4_ARCLA</name>
<evidence type="ECO:0000313" key="2">
    <source>
        <dbReference type="Proteomes" id="UP001055879"/>
    </source>
</evidence>
<reference evidence="2" key="1">
    <citation type="journal article" date="2022" name="Mol. Ecol. Resour.">
        <title>The genomes of chicory, endive, great burdock and yacon provide insights into Asteraceae palaeo-polyploidization history and plant inulin production.</title>
        <authorList>
            <person name="Fan W."/>
            <person name="Wang S."/>
            <person name="Wang H."/>
            <person name="Wang A."/>
            <person name="Jiang F."/>
            <person name="Liu H."/>
            <person name="Zhao H."/>
            <person name="Xu D."/>
            <person name="Zhang Y."/>
        </authorList>
    </citation>
    <scope>NUCLEOTIDE SEQUENCE [LARGE SCALE GENOMIC DNA]</scope>
    <source>
        <strain evidence="2">cv. Niubang</strain>
    </source>
</reference>
<keyword evidence="2" id="KW-1185">Reference proteome</keyword>
<comment type="caution">
    <text evidence="1">The sequence shown here is derived from an EMBL/GenBank/DDBJ whole genome shotgun (WGS) entry which is preliminary data.</text>
</comment>
<dbReference type="EMBL" id="CM042047">
    <property type="protein sequence ID" value="KAI3769900.1"/>
    <property type="molecule type" value="Genomic_DNA"/>
</dbReference>
<dbReference type="Proteomes" id="UP001055879">
    <property type="component" value="Linkage Group LG01"/>
</dbReference>
<reference evidence="1 2" key="2">
    <citation type="journal article" date="2022" name="Mol. Ecol. Resour.">
        <title>The genomes of chicory, endive, great burdock and yacon provide insights into Asteraceae paleo-polyploidization history and plant inulin production.</title>
        <authorList>
            <person name="Fan W."/>
            <person name="Wang S."/>
            <person name="Wang H."/>
            <person name="Wang A."/>
            <person name="Jiang F."/>
            <person name="Liu H."/>
            <person name="Zhao H."/>
            <person name="Xu D."/>
            <person name="Zhang Y."/>
        </authorList>
    </citation>
    <scope>NUCLEOTIDE SEQUENCE [LARGE SCALE GENOMIC DNA]</scope>
    <source>
        <strain evidence="2">cv. Niubang</strain>
    </source>
</reference>
<proteinExistence type="predicted"/>
<gene>
    <name evidence="1" type="ORF">L6452_01014</name>
</gene>
<protein>
    <submittedName>
        <fullName evidence="1">Uncharacterized protein</fullName>
    </submittedName>
</protein>
<accession>A0ACB9FGD4</accession>
<organism evidence="1 2">
    <name type="scientific">Arctium lappa</name>
    <name type="common">Greater burdock</name>
    <name type="synonym">Lappa major</name>
    <dbReference type="NCBI Taxonomy" id="4217"/>
    <lineage>
        <taxon>Eukaryota</taxon>
        <taxon>Viridiplantae</taxon>
        <taxon>Streptophyta</taxon>
        <taxon>Embryophyta</taxon>
        <taxon>Tracheophyta</taxon>
        <taxon>Spermatophyta</taxon>
        <taxon>Magnoliopsida</taxon>
        <taxon>eudicotyledons</taxon>
        <taxon>Gunneridae</taxon>
        <taxon>Pentapetalae</taxon>
        <taxon>asterids</taxon>
        <taxon>campanulids</taxon>
        <taxon>Asterales</taxon>
        <taxon>Asteraceae</taxon>
        <taxon>Carduoideae</taxon>
        <taxon>Cardueae</taxon>
        <taxon>Arctiinae</taxon>
        <taxon>Arctium</taxon>
    </lineage>
</organism>
<evidence type="ECO:0000313" key="1">
    <source>
        <dbReference type="EMBL" id="KAI3769900.1"/>
    </source>
</evidence>